<dbReference type="AlphaFoldDB" id="A0A1X7VU40"/>
<proteinExistence type="predicted"/>
<sequence length="57" mass="6789">MALSDNSICSERKLKKWNMNYVMSYHQKVCQVKGNGTFTKRYDHFQIQMLRCNQPTS</sequence>
<name>A0A1X7VU40_AMPQE</name>
<dbReference type="InParanoid" id="A0A1X7VU40"/>
<evidence type="ECO:0000313" key="1">
    <source>
        <dbReference type="EnsemblMetazoa" id="Aqu2.1.42933_001"/>
    </source>
</evidence>
<accession>A0A1X7VU40</accession>
<reference evidence="1" key="1">
    <citation type="submission" date="2017-05" db="UniProtKB">
        <authorList>
            <consortium name="EnsemblMetazoa"/>
        </authorList>
    </citation>
    <scope>IDENTIFICATION</scope>
</reference>
<organism evidence="1">
    <name type="scientific">Amphimedon queenslandica</name>
    <name type="common">Sponge</name>
    <dbReference type="NCBI Taxonomy" id="400682"/>
    <lineage>
        <taxon>Eukaryota</taxon>
        <taxon>Metazoa</taxon>
        <taxon>Porifera</taxon>
        <taxon>Demospongiae</taxon>
        <taxon>Heteroscleromorpha</taxon>
        <taxon>Haplosclerida</taxon>
        <taxon>Niphatidae</taxon>
        <taxon>Amphimedon</taxon>
    </lineage>
</organism>
<protein>
    <submittedName>
        <fullName evidence="1">Uncharacterized protein</fullName>
    </submittedName>
</protein>
<dbReference type="EnsemblMetazoa" id="Aqu2.1.42933_001">
    <property type="protein sequence ID" value="Aqu2.1.42933_001"/>
    <property type="gene ID" value="Aqu2.1.42933"/>
</dbReference>